<name>A0AA38I0G7_9CUCU</name>
<accession>A0AA38I0G7</accession>
<gene>
    <name evidence="2" type="ORF">Zmor_019769</name>
</gene>
<evidence type="ECO:0000313" key="2">
    <source>
        <dbReference type="EMBL" id="KAJ3647923.1"/>
    </source>
</evidence>
<reference evidence="2" key="1">
    <citation type="journal article" date="2023" name="G3 (Bethesda)">
        <title>Whole genome assemblies of Zophobas morio and Tenebrio molitor.</title>
        <authorList>
            <person name="Kaur S."/>
            <person name="Stinson S.A."/>
            <person name="diCenzo G.C."/>
        </authorList>
    </citation>
    <scope>NUCLEOTIDE SEQUENCE</scope>
    <source>
        <strain evidence="2">QUZm001</strain>
    </source>
</reference>
<keyword evidence="1" id="KW-0812">Transmembrane</keyword>
<keyword evidence="1" id="KW-0472">Membrane</keyword>
<evidence type="ECO:0000256" key="1">
    <source>
        <dbReference type="SAM" id="Phobius"/>
    </source>
</evidence>
<feature type="transmembrane region" description="Helical" evidence="1">
    <location>
        <begin position="132"/>
        <end position="152"/>
    </location>
</feature>
<keyword evidence="3" id="KW-1185">Reference proteome</keyword>
<protein>
    <recommendedName>
        <fullName evidence="4">Gustatory receptor</fullName>
    </recommendedName>
</protein>
<comment type="caution">
    <text evidence="2">The sequence shown here is derived from an EMBL/GenBank/DDBJ whole genome shotgun (WGS) entry which is preliminary data.</text>
</comment>
<keyword evidence="1" id="KW-1133">Transmembrane helix</keyword>
<dbReference type="EMBL" id="JALNTZ010000006">
    <property type="protein sequence ID" value="KAJ3647923.1"/>
    <property type="molecule type" value="Genomic_DNA"/>
</dbReference>
<feature type="transmembrane region" description="Helical" evidence="1">
    <location>
        <begin position="79"/>
        <end position="97"/>
    </location>
</feature>
<dbReference type="AlphaFoldDB" id="A0AA38I0G7"/>
<organism evidence="2 3">
    <name type="scientific">Zophobas morio</name>
    <dbReference type="NCBI Taxonomy" id="2755281"/>
    <lineage>
        <taxon>Eukaryota</taxon>
        <taxon>Metazoa</taxon>
        <taxon>Ecdysozoa</taxon>
        <taxon>Arthropoda</taxon>
        <taxon>Hexapoda</taxon>
        <taxon>Insecta</taxon>
        <taxon>Pterygota</taxon>
        <taxon>Neoptera</taxon>
        <taxon>Endopterygota</taxon>
        <taxon>Coleoptera</taxon>
        <taxon>Polyphaga</taxon>
        <taxon>Cucujiformia</taxon>
        <taxon>Tenebrionidae</taxon>
        <taxon>Zophobas</taxon>
    </lineage>
</organism>
<feature type="transmembrane region" description="Helical" evidence="1">
    <location>
        <begin position="158"/>
        <end position="187"/>
    </location>
</feature>
<dbReference type="Proteomes" id="UP001168821">
    <property type="component" value="Unassembled WGS sequence"/>
</dbReference>
<sequence>MKLQPTTKDILFLRHLCTYLDYFLITPWYDFNQNEAKNVTVKKICGCVFVATKLVWVAFSALDHNLHKFYAKALISQQLMYAFIGACVIFLLILTVCRSSFLGVDNWKTILTNLDKFDTKIKIKEMTMSKSFVYAFVLQQVMYFTLVGYLMYLTCKILGVPILKALCLTLLVDVYYELMTIVLAMSLNDNIRRRYK</sequence>
<evidence type="ECO:0000313" key="3">
    <source>
        <dbReference type="Proteomes" id="UP001168821"/>
    </source>
</evidence>
<evidence type="ECO:0008006" key="4">
    <source>
        <dbReference type="Google" id="ProtNLM"/>
    </source>
</evidence>
<proteinExistence type="predicted"/>
<feature type="transmembrane region" description="Helical" evidence="1">
    <location>
        <begin position="41"/>
        <end position="59"/>
    </location>
</feature>